<feature type="compositionally biased region" description="Polar residues" evidence="1">
    <location>
        <begin position="1"/>
        <end position="17"/>
    </location>
</feature>
<dbReference type="AlphaFoldDB" id="A0A1I8GWL1"/>
<feature type="compositionally biased region" description="Low complexity" evidence="1">
    <location>
        <begin position="122"/>
        <end position="145"/>
    </location>
</feature>
<keyword evidence="2" id="KW-1185">Reference proteome</keyword>
<protein>
    <submittedName>
        <fullName evidence="3 4">Small conductance calcium-activated potassium channel protein</fullName>
    </submittedName>
</protein>
<proteinExistence type="predicted"/>
<organism evidence="2 4">
    <name type="scientific">Macrostomum lignano</name>
    <dbReference type="NCBI Taxonomy" id="282301"/>
    <lineage>
        <taxon>Eukaryota</taxon>
        <taxon>Metazoa</taxon>
        <taxon>Spiralia</taxon>
        <taxon>Lophotrochozoa</taxon>
        <taxon>Platyhelminthes</taxon>
        <taxon>Rhabditophora</taxon>
        <taxon>Macrostomorpha</taxon>
        <taxon>Macrostomida</taxon>
        <taxon>Macrostomidae</taxon>
        <taxon>Macrostomum</taxon>
    </lineage>
</organism>
<sequence length="185" mass="20751">MFSNTGRVSSQLDSSGSPIDAGQLIDSSADETAVELPTFLAAEQPGSSSDTSGILMETRCLGLSYEERHEINLMYHQLRDHGEQLRLTGWRPLLDCEYVKDCCHSDRCDNCNEATEDEENDSSCCSSSGSSKSSCSSGSGSSVCGTRFKHRRRTERWNQEFDEEVRELQGFIDRSYYPTKVYRVK</sequence>
<dbReference type="WBParaSite" id="maker-uti_cns_0003256-snap-gene-0.9-mRNA-1">
    <property type="protein sequence ID" value="maker-uti_cns_0003256-snap-gene-0.9-mRNA-1"/>
    <property type="gene ID" value="maker-uti_cns_0003256-snap-gene-0.9"/>
</dbReference>
<dbReference type="WBParaSite" id="maker-uti_cns_0002727-snap-gene-0.6-mRNA-1">
    <property type="protein sequence ID" value="maker-uti_cns_0002727-snap-gene-0.6-mRNA-1"/>
    <property type="gene ID" value="maker-uti_cns_0002727-snap-gene-0.6"/>
</dbReference>
<evidence type="ECO:0000313" key="3">
    <source>
        <dbReference type="WBParaSite" id="maker-uti_cns_0002727-snap-gene-0.6-mRNA-1"/>
    </source>
</evidence>
<evidence type="ECO:0000313" key="2">
    <source>
        <dbReference type="Proteomes" id="UP000095280"/>
    </source>
</evidence>
<reference evidence="3 4" key="1">
    <citation type="submission" date="2016-11" db="UniProtKB">
        <authorList>
            <consortium name="WormBaseParasite"/>
        </authorList>
    </citation>
    <scope>IDENTIFICATION</scope>
</reference>
<evidence type="ECO:0000313" key="4">
    <source>
        <dbReference type="WBParaSite" id="maker-uti_cns_0003256-snap-gene-0.9-mRNA-1"/>
    </source>
</evidence>
<accession>A0A1I8GWL1</accession>
<evidence type="ECO:0000256" key="1">
    <source>
        <dbReference type="SAM" id="MobiDB-lite"/>
    </source>
</evidence>
<feature type="region of interest" description="Disordered" evidence="1">
    <location>
        <begin position="115"/>
        <end position="145"/>
    </location>
</feature>
<dbReference type="Proteomes" id="UP000095280">
    <property type="component" value="Unplaced"/>
</dbReference>
<feature type="region of interest" description="Disordered" evidence="1">
    <location>
        <begin position="1"/>
        <end position="23"/>
    </location>
</feature>
<dbReference type="WBParaSite" id="maker-uti_cns_0005263-snap-gene-0.2-mRNA-1">
    <property type="protein sequence ID" value="maker-uti_cns_0005263-snap-gene-0.2-mRNA-1"/>
    <property type="gene ID" value="maker-uti_cns_0005263-snap-gene-0.2"/>
</dbReference>
<name>A0A1I8GWL1_9PLAT</name>